<dbReference type="AlphaFoldDB" id="A0A7L6B3Q9"/>
<dbReference type="Gene3D" id="3.40.50.1820">
    <property type="entry name" value="alpha/beta hydrolase"/>
    <property type="match status" value="1"/>
</dbReference>
<dbReference type="PANTHER" id="PTHR43798">
    <property type="entry name" value="MONOACYLGLYCEROL LIPASE"/>
    <property type="match status" value="1"/>
</dbReference>
<feature type="signal peptide" evidence="1">
    <location>
        <begin position="1"/>
        <end position="28"/>
    </location>
</feature>
<keyword evidence="1" id="KW-0732">Signal</keyword>
<dbReference type="GO" id="GO:0016020">
    <property type="term" value="C:membrane"/>
    <property type="evidence" value="ECO:0007669"/>
    <property type="project" value="TreeGrafter"/>
</dbReference>
<organism evidence="3 4">
    <name type="scientific">Micromonospora robiginosa</name>
    <dbReference type="NCBI Taxonomy" id="2749844"/>
    <lineage>
        <taxon>Bacteria</taxon>
        <taxon>Bacillati</taxon>
        <taxon>Actinomycetota</taxon>
        <taxon>Actinomycetes</taxon>
        <taxon>Micromonosporales</taxon>
        <taxon>Micromonosporaceae</taxon>
        <taxon>Micromonospora</taxon>
    </lineage>
</organism>
<dbReference type="RefSeq" id="WP_181569133.1">
    <property type="nucleotide sequence ID" value="NZ_CP059322.2"/>
</dbReference>
<dbReference type="PANTHER" id="PTHR43798:SF5">
    <property type="entry name" value="MONOACYLGLYCEROL LIPASE ABHD6"/>
    <property type="match status" value="1"/>
</dbReference>
<accession>A0A7L6B3Q9</accession>
<reference evidence="4" key="1">
    <citation type="submission" date="2020-07" db="EMBL/GenBank/DDBJ databases">
        <title>A new Micromonospora strain with potent antibiotic activity isolated from the microbiome of a mid-Atlantic deep-sea sponge.</title>
        <authorList>
            <person name="Back C.R."/>
            <person name="Stennett H.L."/>
            <person name="Williams S.E."/>
            <person name="Wang L."/>
            <person name="Ojeda Gomez J."/>
            <person name="Abdulle O.M."/>
            <person name="Duffy T."/>
            <person name="Hendry K.R."/>
            <person name="Powell D."/>
            <person name="Stach J.E."/>
            <person name="Essex-Lopresti A.E."/>
            <person name="Willis C.L."/>
            <person name="Curnow P."/>
            <person name="Race P.R."/>
        </authorList>
    </citation>
    <scope>NUCLEOTIDE SEQUENCE [LARGE SCALE GENOMIC DNA]</scope>
    <source>
        <strain evidence="4">28ISP2-46</strain>
    </source>
</reference>
<evidence type="ECO:0000313" key="3">
    <source>
        <dbReference type="EMBL" id="QLQ36618.1"/>
    </source>
</evidence>
<dbReference type="InterPro" id="IPR000073">
    <property type="entry name" value="AB_hydrolase_1"/>
</dbReference>
<dbReference type="PRINTS" id="PR00111">
    <property type="entry name" value="ABHYDROLASE"/>
</dbReference>
<dbReference type="KEGG" id="mfeu:H1D33_25655"/>
<dbReference type="InterPro" id="IPR029058">
    <property type="entry name" value="AB_hydrolase_fold"/>
</dbReference>
<dbReference type="SUPFAM" id="SSF53474">
    <property type="entry name" value="alpha/beta-Hydrolases"/>
    <property type="match status" value="1"/>
</dbReference>
<dbReference type="GO" id="GO:0046464">
    <property type="term" value="P:acylglycerol catabolic process"/>
    <property type="evidence" value="ECO:0007669"/>
    <property type="project" value="TreeGrafter"/>
</dbReference>
<keyword evidence="4" id="KW-1185">Reference proteome</keyword>
<proteinExistence type="predicted"/>
<dbReference type="Proteomes" id="UP000510844">
    <property type="component" value="Chromosome"/>
</dbReference>
<keyword evidence="3" id="KW-0378">Hydrolase</keyword>
<dbReference type="GO" id="GO:0047372">
    <property type="term" value="F:monoacylglycerol lipase activity"/>
    <property type="evidence" value="ECO:0007669"/>
    <property type="project" value="TreeGrafter"/>
</dbReference>
<dbReference type="EMBL" id="CP059322">
    <property type="protein sequence ID" value="QLQ36618.1"/>
    <property type="molecule type" value="Genomic_DNA"/>
</dbReference>
<evidence type="ECO:0000313" key="4">
    <source>
        <dbReference type="Proteomes" id="UP000510844"/>
    </source>
</evidence>
<name>A0A7L6B3Q9_9ACTN</name>
<dbReference type="InterPro" id="IPR050266">
    <property type="entry name" value="AB_hydrolase_sf"/>
</dbReference>
<evidence type="ECO:0000259" key="2">
    <source>
        <dbReference type="Pfam" id="PF12697"/>
    </source>
</evidence>
<dbReference type="Pfam" id="PF12697">
    <property type="entry name" value="Abhydrolase_6"/>
    <property type="match status" value="1"/>
</dbReference>
<reference evidence="3 4" key="2">
    <citation type="journal article" date="2021" name="Mar. Drugs">
        <title>A New Micromonospora Strain with Antibiotic Activity Isolated from the Microbiome of a Mid-Atlantic Deep-Sea Sponge.</title>
        <authorList>
            <person name="Back C.R."/>
            <person name="Stennett H.L."/>
            <person name="Williams S.E."/>
            <person name="Wang L."/>
            <person name="Ojeda Gomez J."/>
            <person name="Abdulle O.M."/>
            <person name="Duffy T."/>
            <person name="Neal C."/>
            <person name="Mantell J."/>
            <person name="Jepson M.A."/>
            <person name="Hendry K.R."/>
            <person name="Powell D."/>
            <person name="Stach J.E.M."/>
            <person name="Essex-Lopresti A.E."/>
            <person name="Willis C.L."/>
            <person name="Curnow P."/>
            <person name="Race P.R."/>
        </authorList>
    </citation>
    <scope>NUCLEOTIDE SEQUENCE [LARGE SCALE GENOMIC DNA]</scope>
    <source>
        <strain evidence="3 4">28ISP2-46</strain>
    </source>
</reference>
<feature type="chain" id="PRO_5029448468" evidence="1">
    <location>
        <begin position="29"/>
        <end position="366"/>
    </location>
</feature>
<sequence>MRTRALPAVTAAVVAATALIPLAPPARAAGPTHTAVPVSATTPGTPAIRPAGLLPMRCRALTFPVALTAGGPVDQRISATLCLPSRGRVRTLQLLIPGGTYGQAYWFLRGDPRRPSYVETMTAAGHAVLVVDRLGAGASSAPPFDRYAPDTQSAVMTQLLRAVRRGDVIGRRFDKVVLVGHSFGSTLARTMAIRHPRWVDGLVLTAEASARVEIPWDEVIHSAADDPVLAGRDLDPAYYTTRPGARGTWFYERAGADPRVVRLDELTKQADVYTEEHPTPDQNAAIRVPVLIVVGQRDKLVCGPEGSDCASSASLYHQERRWYPNARLRVEVVGRTGHALNLHRTAPGWIGRTRTWLEHSMRAGRR</sequence>
<protein>
    <submittedName>
        <fullName evidence="3">Alpha/beta fold hydrolase</fullName>
    </submittedName>
</protein>
<gene>
    <name evidence="3" type="ORF">H1D33_25655</name>
</gene>
<feature type="domain" description="AB hydrolase-1" evidence="2">
    <location>
        <begin position="94"/>
        <end position="343"/>
    </location>
</feature>
<evidence type="ECO:0000256" key="1">
    <source>
        <dbReference type="SAM" id="SignalP"/>
    </source>
</evidence>